<reference evidence="7 8" key="1">
    <citation type="submission" date="2018-10" db="EMBL/GenBank/DDBJ databases">
        <title>Isolation of pseudouridimycin from Streptomyces albus DSM 40763.</title>
        <authorList>
            <person name="Rosenqvist P."/>
            <person name="Metsae-Ketelae M."/>
            <person name="Virta P."/>
        </authorList>
    </citation>
    <scope>NUCLEOTIDE SEQUENCE [LARGE SCALE GENOMIC DNA]</scope>
    <source>
        <strain evidence="7 8">DSM 40763</strain>
    </source>
</reference>
<name>A0A8H1LLQ3_9ACTN</name>
<comment type="caution">
    <text evidence="7">The sequence shown here is derived from an EMBL/GenBank/DDBJ whole genome shotgun (WGS) entry which is preliminary data.</text>
</comment>
<keyword evidence="5" id="KW-0732">Signal</keyword>
<evidence type="ECO:0000256" key="1">
    <source>
        <dbReference type="ARBA" id="ARBA00000427"/>
    </source>
</evidence>
<evidence type="ECO:0000313" key="8">
    <source>
        <dbReference type="Proteomes" id="UP000298111"/>
    </source>
</evidence>
<dbReference type="EMBL" id="RCIY01000029">
    <property type="protein sequence ID" value="TGG87155.1"/>
    <property type="molecule type" value="Genomic_DNA"/>
</dbReference>
<evidence type="ECO:0000256" key="2">
    <source>
        <dbReference type="ARBA" id="ARBA00009348"/>
    </source>
</evidence>
<dbReference type="InterPro" id="IPR011040">
    <property type="entry name" value="Sialidase"/>
</dbReference>
<evidence type="ECO:0000259" key="6">
    <source>
        <dbReference type="Pfam" id="PF13088"/>
    </source>
</evidence>
<evidence type="ECO:0000256" key="5">
    <source>
        <dbReference type="SAM" id="SignalP"/>
    </source>
</evidence>
<evidence type="ECO:0000313" key="7">
    <source>
        <dbReference type="EMBL" id="TGG87155.1"/>
    </source>
</evidence>
<feature type="domain" description="Sialidase" evidence="6">
    <location>
        <begin position="56"/>
        <end position="352"/>
    </location>
</feature>
<sequence>MQRKRLTALAVALLLCTGSAGAASARELPSSTVDLATCGQGYPEYRIPALTTTEDGTLIAAYDARPTLADLPGHIAIVVRRSTDGGATWGPQQVVRSDPAPKGYGDPSLLTDRTTGKVFLFHAASVNQGFAGSATGNDESDPDVLQTDLSYSDDGGVTWRHRRITAMVKDPAWAGTFAASGQGVQLRHGAHRGRLIQQYVVRKDGQNYAASVHSDDHGRTWRTGELVGPGADENKTVELSDGTVMLNNRAAPHRTVARSTDGGVTYTPLRADTQLPDPGNNGSVVRYAPDAPSGDPRSRWLLFSNTESTTERRNLTVKLSCDDGRTWPVKKVIDSGPAGYSTLTVLPDGRVGLLYERDGYRYLTYTSFGLDELGGGCPSGTPGR</sequence>
<protein>
    <recommendedName>
        <fullName evidence="3">exo-alpha-sialidase</fullName>
        <ecNumber evidence="3">3.2.1.18</ecNumber>
    </recommendedName>
</protein>
<gene>
    <name evidence="7" type="ORF">D8771_05260</name>
</gene>
<evidence type="ECO:0000256" key="3">
    <source>
        <dbReference type="ARBA" id="ARBA00012733"/>
    </source>
</evidence>
<accession>A0A8H1LLQ3</accession>
<comment type="similarity">
    <text evidence="2">Belongs to the glycosyl hydrolase 33 family.</text>
</comment>
<dbReference type="CDD" id="cd15482">
    <property type="entry name" value="Sialidase_non-viral"/>
    <property type="match status" value="1"/>
</dbReference>
<dbReference type="GO" id="GO:0009313">
    <property type="term" value="P:oligosaccharide catabolic process"/>
    <property type="evidence" value="ECO:0007669"/>
    <property type="project" value="TreeGrafter"/>
</dbReference>
<dbReference type="InterPro" id="IPR026856">
    <property type="entry name" value="Sialidase_fam"/>
</dbReference>
<comment type="catalytic activity">
    <reaction evidence="1">
        <text>Hydrolysis of alpha-(2-&gt;3)-, alpha-(2-&gt;6)-, alpha-(2-&gt;8)- glycosidic linkages of terminal sialic acid residues in oligosaccharides, glycoproteins, glycolipids, colominic acid and synthetic substrates.</text>
        <dbReference type="EC" id="3.2.1.18"/>
    </reaction>
</comment>
<dbReference type="GO" id="GO:0004308">
    <property type="term" value="F:exo-alpha-sialidase activity"/>
    <property type="evidence" value="ECO:0007669"/>
    <property type="project" value="UniProtKB-EC"/>
</dbReference>
<dbReference type="Proteomes" id="UP000298111">
    <property type="component" value="Unassembled WGS sequence"/>
</dbReference>
<feature type="signal peptide" evidence="5">
    <location>
        <begin position="1"/>
        <end position="22"/>
    </location>
</feature>
<feature type="chain" id="PRO_5039681136" description="exo-alpha-sialidase" evidence="5">
    <location>
        <begin position="23"/>
        <end position="384"/>
    </location>
</feature>
<dbReference type="GO" id="GO:0005737">
    <property type="term" value="C:cytoplasm"/>
    <property type="evidence" value="ECO:0007669"/>
    <property type="project" value="TreeGrafter"/>
</dbReference>
<proteinExistence type="inferred from homology"/>
<dbReference type="Pfam" id="PF13088">
    <property type="entry name" value="BNR_2"/>
    <property type="match status" value="1"/>
</dbReference>
<dbReference type="GO" id="GO:0016020">
    <property type="term" value="C:membrane"/>
    <property type="evidence" value="ECO:0007669"/>
    <property type="project" value="TreeGrafter"/>
</dbReference>
<dbReference type="InterPro" id="IPR036278">
    <property type="entry name" value="Sialidase_sf"/>
</dbReference>
<dbReference type="PANTHER" id="PTHR10628">
    <property type="entry name" value="SIALIDASE"/>
    <property type="match status" value="1"/>
</dbReference>
<dbReference type="GO" id="GO:0006689">
    <property type="term" value="P:ganglioside catabolic process"/>
    <property type="evidence" value="ECO:0007669"/>
    <property type="project" value="TreeGrafter"/>
</dbReference>
<feature type="region of interest" description="Disordered" evidence="4">
    <location>
        <begin position="259"/>
        <end position="281"/>
    </location>
</feature>
<dbReference type="SUPFAM" id="SSF50939">
    <property type="entry name" value="Sialidases"/>
    <property type="match status" value="1"/>
</dbReference>
<organism evidence="7 8">
    <name type="scientific">Streptomyces albus</name>
    <dbReference type="NCBI Taxonomy" id="1888"/>
    <lineage>
        <taxon>Bacteria</taxon>
        <taxon>Bacillati</taxon>
        <taxon>Actinomycetota</taxon>
        <taxon>Actinomycetes</taxon>
        <taxon>Kitasatosporales</taxon>
        <taxon>Streptomycetaceae</taxon>
        <taxon>Streptomyces</taxon>
    </lineage>
</organism>
<dbReference type="PANTHER" id="PTHR10628:SF30">
    <property type="entry name" value="EXO-ALPHA-SIALIDASE"/>
    <property type="match status" value="1"/>
</dbReference>
<evidence type="ECO:0000256" key="4">
    <source>
        <dbReference type="SAM" id="MobiDB-lite"/>
    </source>
</evidence>
<dbReference type="EC" id="3.2.1.18" evidence="3"/>
<dbReference type="Gene3D" id="2.120.10.10">
    <property type="match status" value="1"/>
</dbReference>
<dbReference type="AlphaFoldDB" id="A0A8H1LLQ3"/>